<evidence type="ECO:0000256" key="7">
    <source>
        <dbReference type="PIRNR" id="PIRNR001123"/>
    </source>
</evidence>
<sequence>MNKTTDLFLQLVQIDSPSGHEEKMSLWLQQWLKKHNFTFKIDKVGNIYATNNKPGKPLLLCSHMDTVQPGIGIKPVIKGGIIKSSGNTILGADNKASLAAILTAVETIQSDKNLELLFTVKEETGGGVEFFPFAWIKAKHALIFDSSKPLGGIVLQSPYIYNFHAKLFGQAAHSSQPKKGINTFIPALNALHQIKIGILDNDETTINVGIINGGTGINIIPDEIIISGEVRSYNNKQFKKHLNHIEEVFKKETKKSGAKLKFMLDGYCSGYIHAKDNDFIKKIDVINKSLSLKTIFFEHSGISDANVLMTHGVQTVNLTDGAKYTHTTKEEVSIHDLTLLTSIVSKCIQTL</sequence>
<comment type="cofactor">
    <cofactor evidence="1">
        <name>Zn(2+)</name>
        <dbReference type="ChEBI" id="CHEBI:29105"/>
    </cofactor>
</comment>
<evidence type="ECO:0000259" key="9">
    <source>
        <dbReference type="Pfam" id="PF07687"/>
    </source>
</evidence>
<evidence type="ECO:0000256" key="2">
    <source>
        <dbReference type="ARBA" id="ARBA00022670"/>
    </source>
</evidence>
<dbReference type="PROSITE" id="PS00758">
    <property type="entry name" value="ARGE_DAPE_CPG2_1"/>
    <property type="match status" value="1"/>
</dbReference>
<evidence type="ECO:0000256" key="1">
    <source>
        <dbReference type="ARBA" id="ARBA00001947"/>
    </source>
</evidence>
<name>A0A1F7KZT3_9BACT</name>
<dbReference type="GO" id="GO:0008237">
    <property type="term" value="F:metallopeptidase activity"/>
    <property type="evidence" value="ECO:0007669"/>
    <property type="project" value="UniProtKB-KW"/>
</dbReference>
<feature type="binding site" evidence="8">
    <location>
        <position position="63"/>
    </location>
    <ligand>
        <name>Zn(2+)</name>
        <dbReference type="ChEBI" id="CHEBI:29105"/>
        <label>1</label>
    </ligand>
</feature>
<dbReference type="GO" id="GO:0006508">
    <property type="term" value="P:proteolysis"/>
    <property type="evidence" value="ECO:0007669"/>
    <property type="project" value="UniProtKB-KW"/>
</dbReference>
<comment type="caution">
    <text evidence="10">The sequence shown here is derived from an EMBL/GenBank/DDBJ whole genome shotgun (WGS) entry which is preliminary data.</text>
</comment>
<dbReference type="PANTHER" id="PTHR42994">
    <property type="entry name" value="PEPTIDASE T"/>
    <property type="match status" value="1"/>
</dbReference>
<keyword evidence="5" id="KW-0862">Zinc</keyword>
<dbReference type="PIRSF" id="PIRSF001123">
    <property type="entry name" value="PepA_GA"/>
    <property type="match status" value="1"/>
</dbReference>
<dbReference type="GO" id="GO:0046872">
    <property type="term" value="F:metal ion binding"/>
    <property type="evidence" value="ECO:0007669"/>
    <property type="project" value="UniProtKB-UniRule"/>
</dbReference>
<accession>A0A1F7KZT3</accession>
<keyword evidence="6" id="KW-0482">Metalloprotease</keyword>
<dbReference type="InterPro" id="IPR001261">
    <property type="entry name" value="ArgE/DapE_CS"/>
</dbReference>
<comment type="cofactor">
    <cofactor evidence="8">
        <name>a divalent metal cation</name>
        <dbReference type="ChEBI" id="CHEBI:60240"/>
    </cofactor>
    <text evidence="8">Binds 2 divalent metal cations per subunit.</text>
</comment>
<dbReference type="InterPro" id="IPR008007">
    <property type="entry name" value="Peptidase_M42"/>
</dbReference>
<dbReference type="InterPro" id="IPR002933">
    <property type="entry name" value="Peptidase_M20"/>
</dbReference>
<dbReference type="Pfam" id="PF07687">
    <property type="entry name" value="M20_dimer"/>
    <property type="match status" value="1"/>
</dbReference>
<evidence type="ECO:0000256" key="4">
    <source>
        <dbReference type="ARBA" id="ARBA00022801"/>
    </source>
</evidence>
<evidence type="ECO:0000313" key="11">
    <source>
        <dbReference type="Proteomes" id="UP000177050"/>
    </source>
</evidence>
<dbReference type="Gene3D" id="3.40.630.10">
    <property type="entry name" value="Zn peptidases"/>
    <property type="match status" value="1"/>
</dbReference>
<evidence type="ECO:0000256" key="3">
    <source>
        <dbReference type="ARBA" id="ARBA00022723"/>
    </source>
</evidence>
<gene>
    <name evidence="10" type="ORF">A3K52_01015</name>
</gene>
<dbReference type="EMBL" id="MGBR01000001">
    <property type="protein sequence ID" value="OGK73358.1"/>
    <property type="molecule type" value="Genomic_DNA"/>
</dbReference>
<dbReference type="AlphaFoldDB" id="A0A1F7KZT3"/>
<dbReference type="InterPro" id="IPR036264">
    <property type="entry name" value="Bact_exopeptidase_dim_dom"/>
</dbReference>
<dbReference type="PANTHER" id="PTHR42994:SF2">
    <property type="entry name" value="PEPTIDASE"/>
    <property type="match status" value="1"/>
</dbReference>
<evidence type="ECO:0000256" key="6">
    <source>
        <dbReference type="ARBA" id="ARBA00023049"/>
    </source>
</evidence>
<organism evidence="10 11">
    <name type="scientific">Candidatus Roizmanbacteria bacterium RIFOXYD1_FULL_38_12</name>
    <dbReference type="NCBI Taxonomy" id="1802093"/>
    <lineage>
        <taxon>Bacteria</taxon>
        <taxon>Candidatus Roizmaniibacteriota</taxon>
    </lineage>
</organism>
<evidence type="ECO:0000313" key="10">
    <source>
        <dbReference type="EMBL" id="OGK73358.1"/>
    </source>
</evidence>
<feature type="domain" description="Peptidase M20 dimerisation" evidence="9">
    <location>
        <begin position="162"/>
        <end position="255"/>
    </location>
</feature>
<comment type="similarity">
    <text evidence="7">Belongs to the peptidase M42 family.</text>
</comment>
<dbReference type="Gene3D" id="3.30.70.360">
    <property type="match status" value="1"/>
</dbReference>
<dbReference type="Pfam" id="PF01546">
    <property type="entry name" value="Peptidase_M20"/>
    <property type="match status" value="1"/>
</dbReference>
<dbReference type="GO" id="GO:0004177">
    <property type="term" value="F:aminopeptidase activity"/>
    <property type="evidence" value="ECO:0007669"/>
    <property type="project" value="UniProtKB-UniRule"/>
</dbReference>
<evidence type="ECO:0000256" key="5">
    <source>
        <dbReference type="ARBA" id="ARBA00022833"/>
    </source>
</evidence>
<dbReference type="Proteomes" id="UP000177050">
    <property type="component" value="Unassembled WGS sequence"/>
</dbReference>
<dbReference type="SUPFAM" id="SSF53187">
    <property type="entry name" value="Zn-dependent exopeptidases"/>
    <property type="match status" value="1"/>
</dbReference>
<keyword evidence="2" id="KW-0645">Protease</keyword>
<reference evidence="10 11" key="1">
    <citation type="journal article" date="2016" name="Nat. Commun.">
        <title>Thousands of microbial genomes shed light on interconnected biogeochemical processes in an aquifer system.</title>
        <authorList>
            <person name="Anantharaman K."/>
            <person name="Brown C.T."/>
            <person name="Hug L.A."/>
            <person name="Sharon I."/>
            <person name="Castelle C.J."/>
            <person name="Probst A.J."/>
            <person name="Thomas B.C."/>
            <person name="Singh A."/>
            <person name="Wilkins M.J."/>
            <person name="Karaoz U."/>
            <person name="Brodie E.L."/>
            <person name="Williams K.H."/>
            <person name="Hubbard S.S."/>
            <person name="Banfield J.F."/>
        </authorList>
    </citation>
    <scope>NUCLEOTIDE SEQUENCE [LARGE SCALE GENOMIC DNA]</scope>
</reference>
<proteinExistence type="inferred from homology"/>
<keyword evidence="4" id="KW-0378">Hydrolase</keyword>
<evidence type="ECO:0000256" key="8">
    <source>
        <dbReference type="PIRSR" id="PIRSR001123-2"/>
    </source>
</evidence>
<dbReference type="SUPFAM" id="SSF55031">
    <property type="entry name" value="Bacterial exopeptidase dimerisation domain"/>
    <property type="match status" value="1"/>
</dbReference>
<keyword evidence="3 8" id="KW-0479">Metal-binding</keyword>
<dbReference type="InterPro" id="IPR011650">
    <property type="entry name" value="Peptidase_M20_dimer"/>
</dbReference>
<protein>
    <recommendedName>
        <fullName evidence="9">Peptidase M20 dimerisation domain-containing protein</fullName>
    </recommendedName>
</protein>